<accession>D2S3J1</accession>
<evidence type="ECO:0000313" key="2">
    <source>
        <dbReference type="Proteomes" id="UP000001903"/>
    </source>
</evidence>
<dbReference type="HOGENOM" id="CLU_2949227_0_0_2"/>
<proteinExistence type="predicted"/>
<evidence type="ECO:0000313" key="1">
    <source>
        <dbReference type="EMBL" id="ADB63938.1"/>
    </source>
</evidence>
<keyword evidence="2" id="KW-1185">Reference proteome</keyword>
<reference evidence="1 2" key="1">
    <citation type="journal article" date="2010" name="Stand. Genomic Sci.">
        <title>Complete genome sequence of Haloterrigena turkmenica type strain (4k).</title>
        <authorList>
            <person name="Saunders E."/>
            <person name="Tindall B.J."/>
            <person name="Fahnrich R."/>
            <person name="Lapidus A."/>
            <person name="Copeland A."/>
            <person name="Del Rio T.G."/>
            <person name="Lucas S."/>
            <person name="Chen F."/>
            <person name="Tice H."/>
            <person name="Cheng J.F."/>
            <person name="Han C."/>
            <person name="Detter J.C."/>
            <person name="Bruce D."/>
            <person name="Goodwin L."/>
            <person name="Chain P."/>
            <person name="Pitluck S."/>
            <person name="Pati A."/>
            <person name="Ivanova N."/>
            <person name="Mavromatis K."/>
            <person name="Chen A."/>
            <person name="Palaniappan K."/>
            <person name="Land M."/>
            <person name="Hauser L."/>
            <person name="Chang Y.J."/>
            <person name="Jeffries C.D."/>
            <person name="Brettin T."/>
            <person name="Rohde M."/>
            <person name="Goker M."/>
            <person name="Bristow J."/>
            <person name="Eisen J.A."/>
            <person name="Markowitz V."/>
            <person name="Hugenholtz P."/>
            <person name="Klenk H.P."/>
            <person name="Kyrpides N.C."/>
        </authorList>
    </citation>
    <scope>NUCLEOTIDE SEQUENCE [LARGE SCALE GENOMIC DNA]</scope>
    <source>
        <strain evidence="2">ATCC 51198 / DSM 5511 / JCM 9101 / NCIMB 13204 / VKM B-1734 / 4k</strain>
    </source>
</reference>
<organism evidence="1 2">
    <name type="scientific">Haloterrigena turkmenica (strain ATCC 51198 / DSM 5511 / JCM 9101 / NCIMB 13204 / VKM B-1734 / 4k)</name>
    <name type="common">Halococcus turkmenicus</name>
    <dbReference type="NCBI Taxonomy" id="543526"/>
    <lineage>
        <taxon>Archaea</taxon>
        <taxon>Methanobacteriati</taxon>
        <taxon>Methanobacteriota</taxon>
        <taxon>Stenosarchaea group</taxon>
        <taxon>Halobacteria</taxon>
        <taxon>Halobacteriales</taxon>
        <taxon>Natrialbaceae</taxon>
        <taxon>Haloterrigena</taxon>
    </lineage>
</organism>
<dbReference type="Proteomes" id="UP000001903">
    <property type="component" value="Plasmid pHTUR05"/>
</dbReference>
<name>D2S3J1_HALTV</name>
<dbReference type="RefSeq" id="WP_012946177.1">
    <property type="nucleotide sequence ID" value="NC_013748.1"/>
</dbReference>
<gene>
    <name evidence="1" type="ordered locus">Htur_5051</name>
</gene>
<dbReference type="AlphaFoldDB" id="D2S3J1"/>
<dbReference type="GeneID" id="8745856"/>
<geneLocation type="plasmid" evidence="1 2">
    <name>pHTUR05</name>
</geneLocation>
<protein>
    <submittedName>
        <fullName evidence="1">Uncharacterized protein</fullName>
    </submittedName>
</protein>
<dbReference type="EMBL" id="CP001865">
    <property type="protein sequence ID" value="ADB63938.1"/>
    <property type="molecule type" value="Genomic_DNA"/>
</dbReference>
<sequence>MPDVDESCPACGSPDRRVHHNPLAWECRDCGTVYQDILETDSEGNVVERSGTNVLERGE</sequence>
<keyword evidence="1" id="KW-0614">Plasmid</keyword>
<dbReference type="SUPFAM" id="SSF57783">
    <property type="entry name" value="Zinc beta-ribbon"/>
    <property type="match status" value="1"/>
</dbReference>
<dbReference type="KEGG" id="htu:Htur_5051"/>